<comment type="catalytic activity">
    <reaction evidence="1">
        <text>an N-acylneuraminate + CTP = a CMP-N-acyl-beta-neuraminate + diphosphate</text>
        <dbReference type="Rhea" id="RHEA:11344"/>
        <dbReference type="ChEBI" id="CHEBI:33019"/>
        <dbReference type="ChEBI" id="CHEBI:37563"/>
        <dbReference type="ChEBI" id="CHEBI:60073"/>
        <dbReference type="ChEBI" id="CHEBI:68671"/>
        <dbReference type="EC" id="2.7.7.43"/>
    </reaction>
</comment>
<dbReference type="CDD" id="cd02513">
    <property type="entry name" value="CMP-NeuAc_Synthase"/>
    <property type="match status" value="1"/>
</dbReference>
<dbReference type="InterPro" id="IPR003329">
    <property type="entry name" value="Cytidylyl_trans"/>
</dbReference>
<dbReference type="InterPro" id="IPR050793">
    <property type="entry name" value="CMP-NeuNAc_synthase"/>
</dbReference>
<evidence type="ECO:0000313" key="12">
    <source>
        <dbReference type="Proteomes" id="UP001175097"/>
    </source>
</evidence>
<gene>
    <name evidence="11" type="ORF">P5G49_04820</name>
</gene>
<sequence length="406" mass="46142">MKTKKNRVVAFIPVRGGSKSIPLKNIKKMYGRPLVYWAIDAAVECEYIDEVYVSTDSIEIEKSINCYDKEHHNKLKCIKRSPKNATDTATTESVLMEFIDKVKSTEVVLIQATSPLIQAKDLDAAFRKFYSNNYDSLLSLVRQKRFIWTENDNETVQPVNYNVAFRSRRQDFEGFLVENGAFYISKYDAVIKSELRISGKIGHYEMQEESYIEIDEPGDWIIVEEILKKREREKQASKKSMITPEKVKLFATDCDGVLTDAGMYYSENGDMLKKFNTKDGMGLSMLKENNIILAILTGENSAIVKKRAEKLGIEEVILGCKDKVAAMDKLISKYNINYENVAFIGDDVNDLELLKKVGYSFSVADAIQIVKDSVDYVTFRKGGEGAVREVADLILSKIGREYNESN</sequence>
<dbReference type="PANTHER" id="PTHR21485">
    <property type="entry name" value="HAD SUPERFAMILY MEMBERS CMAS AND KDSC"/>
    <property type="match status" value="1"/>
</dbReference>
<evidence type="ECO:0000256" key="8">
    <source>
        <dbReference type="ARBA" id="ARBA00022723"/>
    </source>
</evidence>
<dbReference type="Proteomes" id="UP001175097">
    <property type="component" value="Unassembled WGS sequence"/>
</dbReference>
<evidence type="ECO:0000256" key="6">
    <source>
        <dbReference type="ARBA" id="ARBA00011881"/>
    </source>
</evidence>
<name>A0ABT8JP07_9BACL</name>
<comment type="pathway">
    <text evidence="3">Amino-sugar metabolism; N-acetylneuraminate metabolism.</text>
</comment>
<dbReference type="PANTHER" id="PTHR21485:SF3">
    <property type="entry name" value="N-ACYLNEURAMINATE CYTIDYLYLTRANSFERASE"/>
    <property type="match status" value="1"/>
</dbReference>
<dbReference type="SUPFAM" id="SSF56784">
    <property type="entry name" value="HAD-like"/>
    <property type="match status" value="1"/>
</dbReference>
<keyword evidence="12" id="KW-1185">Reference proteome</keyword>
<organism evidence="11 12">
    <name type="scientific">Sporosarcina highlanderae</name>
    <dbReference type="NCBI Taxonomy" id="3035916"/>
    <lineage>
        <taxon>Bacteria</taxon>
        <taxon>Bacillati</taxon>
        <taxon>Bacillota</taxon>
        <taxon>Bacilli</taxon>
        <taxon>Bacillales</taxon>
        <taxon>Caryophanaceae</taxon>
        <taxon>Sporosarcina</taxon>
    </lineage>
</organism>
<keyword evidence="10" id="KW-0460">Magnesium</keyword>
<reference evidence="11" key="1">
    <citation type="submission" date="2023-03" db="EMBL/GenBank/DDBJ databases">
        <title>MT1 and MT2 Draft Genomes of Novel Species.</title>
        <authorList>
            <person name="Venkateswaran K."/>
        </authorList>
    </citation>
    <scope>NUCLEOTIDE SEQUENCE</scope>
    <source>
        <strain evidence="11">F6_3S_P_2</strain>
    </source>
</reference>
<dbReference type="InterPro" id="IPR023214">
    <property type="entry name" value="HAD_sf"/>
</dbReference>
<dbReference type="SFLD" id="SFLDG01138">
    <property type="entry name" value="C1.6.2:_Deoxy-d-mannose-octulo"/>
    <property type="match status" value="1"/>
</dbReference>
<dbReference type="GO" id="GO:0016787">
    <property type="term" value="F:hydrolase activity"/>
    <property type="evidence" value="ECO:0007669"/>
    <property type="project" value="UniProtKB-KW"/>
</dbReference>
<dbReference type="InterPro" id="IPR029044">
    <property type="entry name" value="Nucleotide-diphossugar_trans"/>
</dbReference>
<dbReference type="Pfam" id="PF08282">
    <property type="entry name" value="Hydrolase_3"/>
    <property type="match status" value="1"/>
</dbReference>
<comment type="caution">
    <text evidence="11">The sequence shown here is derived from an EMBL/GenBank/DDBJ whole genome shotgun (WGS) entry which is preliminary data.</text>
</comment>
<dbReference type="InterPro" id="IPR036412">
    <property type="entry name" value="HAD-like_sf"/>
</dbReference>
<evidence type="ECO:0000256" key="1">
    <source>
        <dbReference type="ARBA" id="ARBA00001862"/>
    </source>
</evidence>
<dbReference type="EC" id="2.7.7.43" evidence="7"/>
<dbReference type="SFLD" id="SFLDS00003">
    <property type="entry name" value="Haloacid_Dehalogenase"/>
    <property type="match status" value="1"/>
</dbReference>
<evidence type="ECO:0000256" key="10">
    <source>
        <dbReference type="ARBA" id="ARBA00022842"/>
    </source>
</evidence>
<evidence type="ECO:0000256" key="5">
    <source>
        <dbReference type="ARBA" id="ARBA00010726"/>
    </source>
</evidence>
<proteinExistence type="inferred from homology"/>
<evidence type="ECO:0000313" key="11">
    <source>
        <dbReference type="EMBL" id="MDN4606799.1"/>
    </source>
</evidence>
<evidence type="ECO:0000256" key="7">
    <source>
        <dbReference type="ARBA" id="ARBA00012491"/>
    </source>
</evidence>
<keyword evidence="8" id="KW-0479">Metal-binding</keyword>
<evidence type="ECO:0000256" key="2">
    <source>
        <dbReference type="ARBA" id="ARBA00001946"/>
    </source>
</evidence>
<dbReference type="EMBL" id="JAROCC010000003">
    <property type="protein sequence ID" value="MDN4606799.1"/>
    <property type="molecule type" value="Genomic_DNA"/>
</dbReference>
<comment type="cofactor">
    <cofactor evidence="2">
        <name>Mg(2+)</name>
        <dbReference type="ChEBI" id="CHEBI:18420"/>
    </cofactor>
</comment>
<dbReference type="InterPro" id="IPR010023">
    <property type="entry name" value="KdsC_fam"/>
</dbReference>
<comment type="similarity">
    <text evidence="4">Belongs to the KdsC family.</text>
</comment>
<keyword evidence="9 11" id="KW-0378">Hydrolase</keyword>
<accession>A0ABT8JP07</accession>
<dbReference type="Gene3D" id="3.90.550.10">
    <property type="entry name" value="Spore Coat Polysaccharide Biosynthesis Protein SpsA, Chain A"/>
    <property type="match status" value="1"/>
</dbReference>
<protein>
    <recommendedName>
        <fullName evidence="7">N-acylneuraminate cytidylyltransferase</fullName>
        <ecNumber evidence="7">2.7.7.43</ecNumber>
    </recommendedName>
</protein>
<evidence type="ECO:0000256" key="3">
    <source>
        <dbReference type="ARBA" id="ARBA00005141"/>
    </source>
</evidence>
<dbReference type="CDD" id="cd01630">
    <property type="entry name" value="HAD_KDO-like"/>
    <property type="match status" value="1"/>
</dbReference>
<dbReference type="RefSeq" id="WP_301242352.1">
    <property type="nucleotide sequence ID" value="NZ_JAROCC010000003.1"/>
</dbReference>
<comment type="similarity">
    <text evidence="5">Belongs to the CMP-NeuNAc synthase family.</text>
</comment>
<dbReference type="SUPFAM" id="SSF53448">
    <property type="entry name" value="Nucleotide-diphospho-sugar transferases"/>
    <property type="match status" value="1"/>
</dbReference>
<dbReference type="InterPro" id="IPR006549">
    <property type="entry name" value="HAD-SF_hydro_IIIA"/>
</dbReference>
<evidence type="ECO:0000256" key="9">
    <source>
        <dbReference type="ARBA" id="ARBA00022801"/>
    </source>
</evidence>
<dbReference type="NCBIfam" id="TIGR01670">
    <property type="entry name" value="KdsC-phosphatas"/>
    <property type="match status" value="1"/>
</dbReference>
<evidence type="ECO:0000256" key="4">
    <source>
        <dbReference type="ARBA" id="ARBA00005893"/>
    </source>
</evidence>
<comment type="subunit">
    <text evidence="6">Homotetramer.</text>
</comment>
<dbReference type="Pfam" id="PF02348">
    <property type="entry name" value="CTP_transf_3"/>
    <property type="match status" value="1"/>
</dbReference>
<dbReference type="SFLD" id="SFLDG01136">
    <property type="entry name" value="C1.6:_Phosphoserine_Phosphatas"/>
    <property type="match status" value="1"/>
</dbReference>
<dbReference type="Gene3D" id="3.40.50.1000">
    <property type="entry name" value="HAD superfamily/HAD-like"/>
    <property type="match status" value="1"/>
</dbReference>
<dbReference type="NCBIfam" id="TIGR01662">
    <property type="entry name" value="HAD-SF-IIIA"/>
    <property type="match status" value="1"/>
</dbReference>